<evidence type="ECO:0000259" key="1">
    <source>
        <dbReference type="Pfam" id="PF04536"/>
    </source>
</evidence>
<dbReference type="AlphaFoldDB" id="A0AAU7F8M1"/>
<dbReference type="RefSeq" id="WP_348944435.1">
    <property type="nucleotide sequence ID" value="NZ_CP157355.1"/>
</dbReference>
<dbReference type="PANTHER" id="PTHR30373">
    <property type="entry name" value="UPF0603 PROTEIN YGCG"/>
    <property type="match status" value="1"/>
</dbReference>
<gene>
    <name evidence="2" type="ORF">ABHF33_13515</name>
</gene>
<protein>
    <submittedName>
        <fullName evidence="2">TPM domain-containing protein</fullName>
    </submittedName>
</protein>
<accession>A0AAU7F8M1</accession>
<dbReference type="KEGG" id="cmav:ABHF33_13515"/>
<dbReference type="Pfam" id="PF04536">
    <property type="entry name" value="TPM_phosphatase"/>
    <property type="match status" value="1"/>
</dbReference>
<dbReference type="Gene3D" id="3.10.310.50">
    <property type="match status" value="1"/>
</dbReference>
<name>A0AAU7F8M1_9NEIS</name>
<dbReference type="InterPro" id="IPR007621">
    <property type="entry name" value="TPM_dom"/>
</dbReference>
<feature type="domain" description="TPM" evidence="1">
    <location>
        <begin position="52"/>
        <end position="171"/>
    </location>
</feature>
<evidence type="ECO:0000313" key="2">
    <source>
        <dbReference type="EMBL" id="XBM00068.1"/>
    </source>
</evidence>
<dbReference type="PANTHER" id="PTHR30373:SF2">
    <property type="entry name" value="UPF0603 PROTEIN YGCG"/>
    <property type="match status" value="1"/>
</dbReference>
<sequence>MNRGILYGLGLCTVSLSPLWFWHNQQESNPVNFVSASTPIAAQAQLPLNSHIIDQANFIPSGDIPRFEQYMGWILRESGIDVRMVFLPSTGNKPIETQAVDLMSQLQIGKQTGQQRGILLLYDVQNQRLKIEVGYGLEAVFPDVFVNYLVQKHTKTFFASGDASLGLRLMLRLLQHRIREAVIGNDFDPRTISKASELAHLSGGAGVNAALTLGTTESTPVALPDSEAAFPAEKSPTSTYQTYLAWLSNWPLNPNADFLTPESRQYLASLPSSPAYAEYIFLSEYGKQFKVVERGDLALLYFTNTPFVSPHFFIKVDGTWHMDLMAEVRNTREHTGGEYTWAYYGDQDKYTYAFHDLLITLKGYRRFQDGDNRPLVIRGDR</sequence>
<dbReference type="EMBL" id="CP157355">
    <property type="protein sequence ID" value="XBM00068.1"/>
    <property type="molecule type" value="Genomic_DNA"/>
</dbReference>
<reference evidence="2" key="1">
    <citation type="submission" date="2024-05" db="EMBL/GenBank/DDBJ databases">
        <authorList>
            <person name="Yang L."/>
            <person name="Pan L."/>
        </authorList>
    </citation>
    <scope>NUCLEOTIDE SEQUENCE</scope>
    <source>
        <strain evidence="2">FCG-7</strain>
    </source>
</reference>
<proteinExistence type="predicted"/>
<organism evidence="2">
    <name type="scientific">Chitinibacter mangrovi</name>
    <dbReference type="NCBI Taxonomy" id="3153927"/>
    <lineage>
        <taxon>Bacteria</taxon>
        <taxon>Pseudomonadati</taxon>
        <taxon>Pseudomonadota</taxon>
        <taxon>Betaproteobacteria</taxon>
        <taxon>Neisseriales</taxon>
        <taxon>Chitinibacteraceae</taxon>
        <taxon>Chitinibacter</taxon>
    </lineage>
</organism>